<dbReference type="PANTHER" id="PTHR42747">
    <property type="entry name" value="NITRONATE MONOOXYGENASE-RELATED"/>
    <property type="match status" value="1"/>
</dbReference>
<dbReference type="Gene3D" id="3.20.20.70">
    <property type="entry name" value="Aldolase class I"/>
    <property type="match status" value="1"/>
</dbReference>
<dbReference type="SUPFAM" id="SSF51412">
    <property type="entry name" value="Inosine monophosphate dehydrogenase (IMPDH)"/>
    <property type="match status" value="1"/>
</dbReference>
<protein>
    <submittedName>
        <fullName evidence="6">Nitronate monooxygenase</fullName>
    </submittedName>
</protein>
<dbReference type="RefSeq" id="WP_264281766.1">
    <property type="nucleotide sequence ID" value="NZ_CP107006.1"/>
</dbReference>
<dbReference type="InterPro" id="IPR013785">
    <property type="entry name" value="Aldolase_TIM"/>
</dbReference>
<evidence type="ECO:0000256" key="4">
    <source>
        <dbReference type="ARBA" id="ARBA00023002"/>
    </source>
</evidence>
<accession>A0ABY6J691</accession>
<dbReference type="EMBL" id="CP107006">
    <property type="protein sequence ID" value="UYQ93752.1"/>
    <property type="molecule type" value="Genomic_DNA"/>
</dbReference>
<keyword evidence="3" id="KW-0288">FMN</keyword>
<evidence type="ECO:0000256" key="1">
    <source>
        <dbReference type="ARBA" id="ARBA00009881"/>
    </source>
</evidence>
<sequence>MNTQLTQLLDISHPLIMAPMFLVSNEAMVKAGIESGVASTFPSLNYRKEGELKAVLDRLNQHRAQHAAARGTYGVNIIVQKTNPLFQQHLDACVAAKVPLYITSLGNPKPVIDAAHSYGGVVLCDVTNLVHAKKAADMGCDGFIAVSSGAGGHAGPYPMHVLVPMLQQAFPDKMVIAAGGIATGRQMASAMVLGAAGVSIGTRFIASTEASVSNEYKNAILEYGMEDIVLTERISGTPCNIINTPVAQKIGYKQNWFEKFMSKSPRTRKYFKMLVQLRGMKSLEKAVKPGSYHQLWSAGQSVAFVEDISSVKAIIDRLIEEYRQSLGAISARF</sequence>
<evidence type="ECO:0000256" key="5">
    <source>
        <dbReference type="ARBA" id="ARBA00023033"/>
    </source>
</evidence>
<dbReference type="CDD" id="cd04730">
    <property type="entry name" value="NPD_like"/>
    <property type="match status" value="1"/>
</dbReference>
<name>A0ABY6J691_9BACT</name>
<evidence type="ECO:0000256" key="3">
    <source>
        <dbReference type="ARBA" id="ARBA00022643"/>
    </source>
</evidence>
<dbReference type="GO" id="GO:0004497">
    <property type="term" value="F:monooxygenase activity"/>
    <property type="evidence" value="ECO:0007669"/>
    <property type="project" value="UniProtKB-KW"/>
</dbReference>
<organism evidence="6 7">
    <name type="scientific">Chitinophaga horti</name>
    <dbReference type="NCBI Taxonomy" id="2920382"/>
    <lineage>
        <taxon>Bacteria</taxon>
        <taxon>Pseudomonadati</taxon>
        <taxon>Bacteroidota</taxon>
        <taxon>Chitinophagia</taxon>
        <taxon>Chitinophagales</taxon>
        <taxon>Chitinophagaceae</taxon>
        <taxon>Chitinophaga</taxon>
    </lineage>
</organism>
<dbReference type="InterPro" id="IPR004136">
    <property type="entry name" value="NMO"/>
</dbReference>
<evidence type="ECO:0000313" key="7">
    <source>
        <dbReference type="Proteomes" id="UP001162741"/>
    </source>
</evidence>
<dbReference type="PANTHER" id="PTHR42747:SF4">
    <property type="entry name" value="BLR1330 PROTEIN"/>
    <property type="match status" value="1"/>
</dbReference>
<keyword evidence="4" id="KW-0560">Oxidoreductase</keyword>
<keyword evidence="2" id="KW-0285">Flavoprotein</keyword>
<comment type="similarity">
    <text evidence="1">Belongs to the nitronate monooxygenase family. NMO class I subfamily.</text>
</comment>
<keyword evidence="7" id="KW-1185">Reference proteome</keyword>
<dbReference type="Proteomes" id="UP001162741">
    <property type="component" value="Chromosome"/>
</dbReference>
<dbReference type="Pfam" id="PF03060">
    <property type="entry name" value="NMO"/>
    <property type="match status" value="1"/>
</dbReference>
<reference evidence="6" key="1">
    <citation type="submission" date="2022-10" db="EMBL/GenBank/DDBJ databases">
        <title>Chitinophaga sp. nov., isolated from soil.</title>
        <authorList>
            <person name="Jeon C.O."/>
        </authorList>
    </citation>
    <scope>NUCLEOTIDE SEQUENCE</scope>
    <source>
        <strain evidence="6">R8</strain>
    </source>
</reference>
<evidence type="ECO:0000313" key="6">
    <source>
        <dbReference type="EMBL" id="UYQ93752.1"/>
    </source>
</evidence>
<evidence type="ECO:0000256" key="2">
    <source>
        <dbReference type="ARBA" id="ARBA00022630"/>
    </source>
</evidence>
<keyword evidence="5 6" id="KW-0503">Monooxygenase</keyword>
<proteinExistence type="inferred from homology"/>
<gene>
    <name evidence="6" type="ORF">MKQ68_01380</name>
</gene>